<dbReference type="RefSeq" id="XP_043170464.1">
    <property type="nucleotide sequence ID" value="XM_043314529.1"/>
</dbReference>
<dbReference type="GeneID" id="67018845"/>
<proteinExistence type="predicted"/>
<sequence>MQRLLPRELRDMVYVVIFGKPGEYDIRFKSDNHNYNACTIPDSWWHYLCDPVFLDQETLTELAHTWYRQNMFLINQDFNVACLFTSSFRVWDLAHLDLVRSIRHVCFDLCPKVQWMETKDSTIEGKADVRLPSDFEQLANLQPPATVTIRINSRHWYYHGETGDEWKASIGLLSERVFPLLKQLKATGVRIAIKVGCVGPAKVEMEHLNSKGWSGLVRETRSHQLE</sequence>
<dbReference type="Proteomes" id="UP000676310">
    <property type="component" value="Unassembled WGS sequence"/>
</dbReference>
<dbReference type="AlphaFoldDB" id="A0A8J2I3E7"/>
<dbReference type="OrthoDB" id="3684889at2759"/>
<dbReference type="EMBL" id="CAJRGZ010000019">
    <property type="protein sequence ID" value="CAG5166281.1"/>
    <property type="molecule type" value="Genomic_DNA"/>
</dbReference>
<comment type="caution">
    <text evidence="1">The sequence shown here is derived from an EMBL/GenBank/DDBJ whole genome shotgun (WGS) entry which is preliminary data.</text>
</comment>
<keyword evidence="2" id="KW-1185">Reference proteome</keyword>
<name>A0A8J2I3E7_9PLEO</name>
<evidence type="ECO:0000313" key="2">
    <source>
        <dbReference type="Proteomes" id="UP000676310"/>
    </source>
</evidence>
<protein>
    <submittedName>
        <fullName evidence="1">Uncharacterized protein</fullName>
    </submittedName>
</protein>
<organism evidence="1 2">
    <name type="scientific">Alternaria atra</name>
    <dbReference type="NCBI Taxonomy" id="119953"/>
    <lineage>
        <taxon>Eukaryota</taxon>
        <taxon>Fungi</taxon>
        <taxon>Dikarya</taxon>
        <taxon>Ascomycota</taxon>
        <taxon>Pezizomycotina</taxon>
        <taxon>Dothideomycetes</taxon>
        <taxon>Pleosporomycetidae</taxon>
        <taxon>Pleosporales</taxon>
        <taxon>Pleosporineae</taxon>
        <taxon>Pleosporaceae</taxon>
        <taxon>Alternaria</taxon>
        <taxon>Alternaria sect. Ulocladioides</taxon>
    </lineage>
</organism>
<gene>
    <name evidence="1" type="ORF">ALTATR162_LOCUS6904</name>
</gene>
<accession>A0A8J2I3E7</accession>
<evidence type="ECO:0000313" key="1">
    <source>
        <dbReference type="EMBL" id="CAG5166281.1"/>
    </source>
</evidence>
<reference evidence="1" key="1">
    <citation type="submission" date="2021-05" db="EMBL/GenBank/DDBJ databases">
        <authorList>
            <person name="Stam R."/>
        </authorList>
    </citation>
    <scope>NUCLEOTIDE SEQUENCE</scope>
    <source>
        <strain evidence="1">CS162</strain>
    </source>
</reference>